<comment type="caution">
    <text evidence="1">The sequence shown here is derived from an EMBL/GenBank/DDBJ whole genome shotgun (WGS) entry which is preliminary data.</text>
</comment>
<evidence type="ECO:0000313" key="2">
    <source>
        <dbReference type="Proteomes" id="UP000285456"/>
    </source>
</evidence>
<evidence type="ECO:0008006" key="3">
    <source>
        <dbReference type="Google" id="ProtNLM"/>
    </source>
</evidence>
<accession>A0A417YKP7</accession>
<dbReference type="OrthoDB" id="2404998at2"/>
<keyword evidence="2" id="KW-1185">Reference proteome</keyword>
<dbReference type="AlphaFoldDB" id="A0A417YKP7"/>
<sequence length="163" mass="18545">MIVPIMGNVFYSITLDPTVWIFDDRKILLSDAFSDKGRNSEEVDDLELASQRFNREVFDVKMNRPPVNRSISKLEGETILKNSYVMPLHDFIKNAEVKASATHAILVSDEVETEISIADLENGYFLFAIDGKPIKENGPVHFFYQDGSNKDKPITNIKQIIIH</sequence>
<dbReference type="RefSeq" id="WP_095308457.1">
    <property type="nucleotide sequence ID" value="NZ_JAMAWL010000001.1"/>
</dbReference>
<name>A0A417YKP7_9BACI</name>
<reference evidence="1 2" key="1">
    <citation type="journal article" date="2007" name="Int. J. Syst. Evol. Microbiol.">
        <title>Oceanobacillus profundus sp. nov., isolated from a deep-sea sediment core.</title>
        <authorList>
            <person name="Kim Y.G."/>
            <person name="Choi D.H."/>
            <person name="Hyun S."/>
            <person name="Cho B.C."/>
        </authorList>
    </citation>
    <scope>NUCLEOTIDE SEQUENCE [LARGE SCALE GENOMIC DNA]</scope>
    <source>
        <strain evidence="1 2">DSM 18246</strain>
    </source>
</reference>
<gene>
    <name evidence="1" type="ORF">D1B32_06960</name>
</gene>
<proteinExistence type="predicted"/>
<dbReference type="Proteomes" id="UP000285456">
    <property type="component" value="Unassembled WGS sequence"/>
</dbReference>
<organism evidence="1 2">
    <name type="scientific">Oceanobacillus profundus</name>
    <dbReference type="NCBI Taxonomy" id="372463"/>
    <lineage>
        <taxon>Bacteria</taxon>
        <taxon>Bacillati</taxon>
        <taxon>Bacillota</taxon>
        <taxon>Bacilli</taxon>
        <taxon>Bacillales</taxon>
        <taxon>Bacillaceae</taxon>
        <taxon>Oceanobacillus</taxon>
    </lineage>
</organism>
<protein>
    <recommendedName>
        <fullName evidence="3">Peptidyl-prolyl cis-trans isomerase</fullName>
    </recommendedName>
</protein>
<dbReference type="EMBL" id="QWEH01000003">
    <property type="protein sequence ID" value="RHW33779.1"/>
    <property type="molecule type" value="Genomic_DNA"/>
</dbReference>
<evidence type="ECO:0000313" key="1">
    <source>
        <dbReference type="EMBL" id="RHW33779.1"/>
    </source>
</evidence>